<organism evidence="11 12">
    <name type="scientific">Limnoglobus roseus</name>
    <dbReference type="NCBI Taxonomy" id="2598579"/>
    <lineage>
        <taxon>Bacteria</taxon>
        <taxon>Pseudomonadati</taxon>
        <taxon>Planctomycetota</taxon>
        <taxon>Planctomycetia</taxon>
        <taxon>Gemmatales</taxon>
        <taxon>Gemmataceae</taxon>
        <taxon>Limnoglobus</taxon>
    </lineage>
</organism>
<evidence type="ECO:0000256" key="3">
    <source>
        <dbReference type="ARBA" id="ARBA00022777"/>
    </source>
</evidence>
<dbReference type="InterPro" id="IPR011009">
    <property type="entry name" value="Kinase-like_dom_sf"/>
</dbReference>
<dbReference type="PANTHER" id="PTHR48013">
    <property type="entry name" value="DUAL SPECIFICITY MITOGEN-ACTIVATED PROTEIN KINASE KINASE 5-RELATED"/>
    <property type="match status" value="1"/>
</dbReference>
<dbReference type="GO" id="GO:0005524">
    <property type="term" value="F:ATP binding"/>
    <property type="evidence" value="ECO:0007669"/>
    <property type="project" value="UniProtKB-KW"/>
</dbReference>
<dbReference type="Gene3D" id="1.10.510.10">
    <property type="entry name" value="Transferase(Phosphotransferase) domain 1"/>
    <property type="match status" value="1"/>
</dbReference>
<keyword evidence="4" id="KW-0067">ATP-binding</keyword>
<dbReference type="PROSITE" id="PS50011">
    <property type="entry name" value="PROTEIN_KINASE_DOM"/>
    <property type="match status" value="1"/>
</dbReference>
<dbReference type="SUPFAM" id="SSF56112">
    <property type="entry name" value="Protein kinase-like (PK-like)"/>
    <property type="match status" value="1"/>
</dbReference>
<evidence type="ECO:0000256" key="2">
    <source>
        <dbReference type="ARBA" id="ARBA00022741"/>
    </source>
</evidence>
<evidence type="ECO:0000256" key="7">
    <source>
        <dbReference type="ARBA" id="ARBA00049014"/>
    </source>
</evidence>
<dbReference type="Pfam" id="PF00069">
    <property type="entry name" value="Pkinase"/>
    <property type="match status" value="1"/>
</dbReference>
<dbReference type="SMART" id="SM00220">
    <property type="entry name" value="S_TKc"/>
    <property type="match status" value="1"/>
</dbReference>
<keyword evidence="2" id="KW-0547">Nucleotide-binding</keyword>
<keyword evidence="12" id="KW-1185">Reference proteome</keyword>
<comment type="similarity">
    <text evidence="5">Belongs to the protein kinase superfamily. STE Ser/Thr protein kinase family. MAP kinase kinase subfamily.</text>
</comment>
<keyword evidence="1" id="KW-0808">Transferase</keyword>
<dbReference type="AlphaFoldDB" id="A0A5C1AL77"/>
<evidence type="ECO:0000313" key="11">
    <source>
        <dbReference type="EMBL" id="QEL18482.1"/>
    </source>
</evidence>
<dbReference type="Gene3D" id="3.30.200.20">
    <property type="entry name" value="Phosphorylase Kinase, domain 1"/>
    <property type="match status" value="1"/>
</dbReference>
<sequence>MSEMKTTINGYKLRSLLQTGAVSQVYEVVEPTSHRHFAMKVLLPEQADNKQHRAQLFHEAEIGIKMRHENVINILKVSKDMQTPHFIMEFFPSGSLRPRLLSRDPKDKEFIKVNSRKIFKQMATGLAYMNAGGYVHCDVKADNVLVNALGQTKIIDFAITKKMKKGFFEKLFGGKEVREGTKSYMSPEQILRQPLDGRSDVYSFGATWYELATGRQPFRAASQDELLQKHLREKPAPLTMYNDDVTPEFSNFVLKMMEKKKENRPDNFHKILMDMKKMRIFKSIADEAEEDPHY</sequence>
<proteinExistence type="inferred from homology"/>
<keyword evidence="3 11" id="KW-0418">Kinase</keyword>
<dbReference type="EC" id="2.7.12.2" evidence="6"/>
<dbReference type="CDD" id="cd14014">
    <property type="entry name" value="STKc_PknB_like"/>
    <property type="match status" value="1"/>
</dbReference>
<dbReference type="InterPro" id="IPR008271">
    <property type="entry name" value="Ser/Thr_kinase_AS"/>
</dbReference>
<dbReference type="Proteomes" id="UP000324974">
    <property type="component" value="Chromosome"/>
</dbReference>
<comment type="catalytic activity">
    <reaction evidence="9">
        <text>L-tyrosyl-[protein] + ATP = O-phospho-L-tyrosyl-[protein] + ADP + H(+)</text>
        <dbReference type="Rhea" id="RHEA:10596"/>
        <dbReference type="Rhea" id="RHEA-COMP:10136"/>
        <dbReference type="Rhea" id="RHEA-COMP:20101"/>
        <dbReference type="ChEBI" id="CHEBI:15378"/>
        <dbReference type="ChEBI" id="CHEBI:30616"/>
        <dbReference type="ChEBI" id="CHEBI:46858"/>
        <dbReference type="ChEBI" id="CHEBI:61978"/>
        <dbReference type="ChEBI" id="CHEBI:456216"/>
        <dbReference type="EC" id="2.7.12.2"/>
    </reaction>
</comment>
<evidence type="ECO:0000256" key="8">
    <source>
        <dbReference type="ARBA" id="ARBA00049299"/>
    </source>
</evidence>
<evidence type="ECO:0000256" key="1">
    <source>
        <dbReference type="ARBA" id="ARBA00022679"/>
    </source>
</evidence>
<accession>A0A5C1AL77</accession>
<protein>
    <recommendedName>
        <fullName evidence="6">mitogen-activated protein kinase kinase</fullName>
        <ecNumber evidence="6">2.7.12.2</ecNumber>
    </recommendedName>
</protein>
<dbReference type="PIRSF" id="PIRSF000654">
    <property type="entry name" value="Integrin-linked_kinase"/>
    <property type="match status" value="1"/>
</dbReference>
<dbReference type="KEGG" id="lrs:PX52LOC_05507"/>
<name>A0A5C1AL77_9BACT</name>
<reference evidence="12" key="1">
    <citation type="submission" date="2019-08" db="EMBL/GenBank/DDBJ databases">
        <title>Limnoglobus roseus gen. nov., sp. nov., a novel freshwater planctomycete with a giant genome from the family Gemmataceae.</title>
        <authorList>
            <person name="Kulichevskaya I.S."/>
            <person name="Naumoff D.G."/>
            <person name="Miroshnikov K."/>
            <person name="Ivanova A."/>
            <person name="Philippov D.A."/>
            <person name="Hakobyan A."/>
            <person name="Rijpstra I.C."/>
            <person name="Sinninghe Damste J.S."/>
            <person name="Liesack W."/>
            <person name="Dedysh S.N."/>
        </authorList>
    </citation>
    <scope>NUCLEOTIDE SEQUENCE [LARGE SCALE GENOMIC DNA]</scope>
    <source>
        <strain evidence="12">PX52</strain>
    </source>
</reference>
<evidence type="ECO:0000259" key="10">
    <source>
        <dbReference type="PROSITE" id="PS50011"/>
    </source>
</evidence>
<dbReference type="RefSeq" id="WP_149112992.1">
    <property type="nucleotide sequence ID" value="NZ_CP042425.1"/>
</dbReference>
<evidence type="ECO:0000256" key="4">
    <source>
        <dbReference type="ARBA" id="ARBA00022840"/>
    </source>
</evidence>
<dbReference type="PANTHER" id="PTHR48013:SF9">
    <property type="entry name" value="DUAL SPECIFICITY MITOGEN-ACTIVATED PROTEIN KINASE KINASE 5"/>
    <property type="match status" value="1"/>
</dbReference>
<dbReference type="InterPro" id="IPR000719">
    <property type="entry name" value="Prot_kinase_dom"/>
</dbReference>
<gene>
    <name evidence="11" type="ORF">PX52LOC_05507</name>
</gene>
<feature type="domain" description="Protein kinase" evidence="10">
    <location>
        <begin position="11"/>
        <end position="281"/>
    </location>
</feature>
<dbReference type="EMBL" id="CP042425">
    <property type="protein sequence ID" value="QEL18482.1"/>
    <property type="molecule type" value="Genomic_DNA"/>
</dbReference>
<evidence type="ECO:0000256" key="5">
    <source>
        <dbReference type="ARBA" id="ARBA00038035"/>
    </source>
</evidence>
<comment type="catalytic activity">
    <reaction evidence="8">
        <text>L-threonyl-[protein] + ATP = O-phospho-L-threonyl-[protein] + ADP + H(+)</text>
        <dbReference type="Rhea" id="RHEA:46608"/>
        <dbReference type="Rhea" id="RHEA-COMP:11060"/>
        <dbReference type="Rhea" id="RHEA-COMP:11605"/>
        <dbReference type="ChEBI" id="CHEBI:15378"/>
        <dbReference type="ChEBI" id="CHEBI:30013"/>
        <dbReference type="ChEBI" id="CHEBI:30616"/>
        <dbReference type="ChEBI" id="CHEBI:61977"/>
        <dbReference type="ChEBI" id="CHEBI:456216"/>
        <dbReference type="EC" id="2.7.12.2"/>
    </reaction>
</comment>
<evidence type="ECO:0000256" key="6">
    <source>
        <dbReference type="ARBA" id="ARBA00038999"/>
    </source>
</evidence>
<keyword evidence="11" id="KW-0723">Serine/threonine-protein kinase</keyword>
<dbReference type="GO" id="GO:0004674">
    <property type="term" value="F:protein serine/threonine kinase activity"/>
    <property type="evidence" value="ECO:0007669"/>
    <property type="project" value="UniProtKB-KW"/>
</dbReference>
<dbReference type="PROSITE" id="PS00108">
    <property type="entry name" value="PROTEIN_KINASE_ST"/>
    <property type="match status" value="1"/>
</dbReference>
<evidence type="ECO:0000313" key="12">
    <source>
        <dbReference type="Proteomes" id="UP000324974"/>
    </source>
</evidence>
<dbReference type="OrthoDB" id="6111975at2"/>
<comment type="catalytic activity">
    <reaction evidence="7">
        <text>L-seryl-[protein] + ATP = O-phospho-L-seryl-[protein] + ADP + H(+)</text>
        <dbReference type="Rhea" id="RHEA:17989"/>
        <dbReference type="Rhea" id="RHEA-COMP:9863"/>
        <dbReference type="Rhea" id="RHEA-COMP:11604"/>
        <dbReference type="ChEBI" id="CHEBI:15378"/>
        <dbReference type="ChEBI" id="CHEBI:29999"/>
        <dbReference type="ChEBI" id="CHEBI:30616"/>
        <dbReference type="ChEBI" id="CHEBI:83421"/>
        <dbReference type="ChEBI" id="CHEBI:456216"/>
        <dbReference type="EC" id="2.7.12.2"/>
    </reaction>
</comment>
<evidence type="ECO:0000256" key="9">
    <source>
        <dbReference type="ARBA" id="ARBA00051693"/>
    </source>
</evidence>